<feature type="transmembrane region" description="Helical" evidence="1">
    <location>
        <begin position="21"/>
        <end position="40"/>
    </location>
</feature>
<sequence>MASSRSSIITRLLSWRNILSILWLVPTITLLVLNFSGYIIGSGLACRGAACNVDASHMAGSQKAQMLDKGNRDVLGALLLVAKIIEIWFTFIAGGLLFCLAAHFSSRERVPMSLFSLYAEFLDFLYLQDLVKKICDDLEMETLTVPMDDMNDRGIKELQVTITTPVIANTTTIADRPTTGLSSIPSLQYIDINTNNTLAFERLLGGEKPSGTNVYSCTDAALAAGEYNCNPSFKVFYNEYSLLPPVLQEDQVSFTFNSSEYTTTLWAPLRQVLEALSTDYQDWVNATTSDYTNKAYPDSHWYNQSLDTQLQRDGPAIGVYGWCYKTNATQLVSVDTDKHVRCYSGITADHSDDPVGWGNATGYSSASFTLDQTSSMNGDIYATPKGRYLQSNSSCLQDTSSWNWDSLFSSSPQYNANPDPGQHADWYLAAWSVVANGTVSESTTAQSFISEFEALATQNVTKWAVYETTALSLLHMYISAFTTALILYETRVILTSSAQDEQKQREKESPFTNSMLTSKATVKMWQFKLGTATGTVGVVIMVIGIVVTIIQSLLYVFMPESPTDLVITALVHGEMDKNVTGLPMRVGKNAVIFPGRHD</sequence>
<evidence type="ECO:0000313" key="2">
    <source>
        <dbReference type="EMBL" id="KAE8336796.1"/>
    </source>
</evidence>
<protein>
    <submittedName>
        <fullName evidence="2">Uncharacterized protein</fullName>
    </submittedName>
</protein>
<keyword evidence="1" id="KW-0472">Membrane</keyword>
<feature type="transmembrane region" description="Helical" evidence="1">
    <location>
        <begin position="529"/>
        <end position="557"/>
    </location>
</feature>
<dbReference type="AlphaFoldDB" id="A0A5N6XWU4"/>
<name>A0A5N6XWU4_9EURO</name>
<dbReference type="Proteomes" id="UP000325558">
    <property type="component" value="Unassembled WGS sequence"/>
</dbReference>
<evidence type="ECO:0000256" key="1">
    <source>
        <dbReference type="SAM" id="Phobius"/>
    </source>
</evidence>
<accession>A0A5N6XWU4</accession>
<feature type="transmembrane region" description="Helical" evidence="1">
    <location>
        <begin position="74"/>
        <end position="102"/>
    </location>
</feature>
<reference evidence="2" key="1">
    <citation type="submission" date="2019-04" db="EMBL/GenBank/DDBJ databases">
        <title>Friends and foes A comparative genomics study of 23 Aspergillus species from section Flavi.</title>
        <authorList>
            <consortium name="DOE Joint Genome Institute"/>
            <person name="Kjaerbolling I."/>
            <person name="Vesth T."/>
            <person name="Frisvad J.C."/>
            <person name="Nybo J.L."/>
            <person name="Theobald S."/>
            <person name="Kildgaard S."/>
            <person name="Isbrandt T."/>
            <person name="Kuo A."/>
            <person name="Sato A."/>
            <person name="Lyhne E.K."/>
            <person name="Kogle M.E."/>
            <person name="Wiebenga A."/>
            <person name="Kun R.S."/>
            <person name="Lubbers R.J."/>
            <person name="Makela M.R."/>
            <person name="Barry K."/>
            <person name="Chovatia M."/>
            <person name="Clum A."/>
            <person name="Daum C."/>
            <person name="Haridas S."/>
            <person name="He G."/>
            <person name="LaButti K."/>
            <person name="Lipzen A."/>
            <person name="Mondo S."/>
            <person name="Riley R."/>
            <person name="Salamov A."/>
            <person name="Simmons B.A."/>
            <person name="Magnuson J.K."/>
            <person name="Henrissat B."/>
            <person name="Mortensen U.H."/>
            <person name="Larsen T.O."/>
            <person name="Devries R.P."/>
            <person name="Grigoriev I.V."/>
            <person name="Machida M."/>
            <person name="Baker S.E."/>
            <person name="Andersen M.R."/>
        </authorList>
    </citation>
    <scope>NUCLEOTIDE SEQUENCE</scope>
    <source>
        <strain evidence="2">CBS 117612</strain>
    </source>
</reference>
<keyword evidence="1" id="KW-1133">Transmembrane helix</keyword>
<organism evidence="2">
    <name type="scientific">Aspergillus arachidicola</name>
    <dbReference type="NCBI Taxonomy" id="656916"/>
    <lineage>
        <taxon>Eukaryota</taxon>
        <taxon>Fungi</taxon>
        <taxon>Dikarya</taxon>
        <taxon>Ascomycota</taxon>
        <taxon>Pezizomycotina</taxon>
        <taxon>Eurotiomycetes</taxon>
        <taxon>Eurotiomycetidae</taxon>
        <taxon>Eurotiales</taxon>
        <taxon>Aspergillaceae</taxon>
        <taxon>Aspergillus</taxon>
        <taxon>Aspergillus subgen. Circumdati</taxon>
    </lineage>
</organism>
<dbReference type="OrthoDB" id="5342924at2759"/>
<proteinExistence type="predicted"/>
<dbReference type="EMBL" id="ML737190">
    <property type="protein sequence ID" value="KAE8336796.1"/>
    <property type="molecule type" value="Genomic_DNA"/>
</dbReference>
<keyword evidence="1" id="KW-0812">Transmembrane</keyword>
<gene>
    <name evidence="2" type="ORF">BDV24DRAFT_154934</name>
</gene>